<reference evidence="3 4" key="1">
    <citation type="submission" date="2021-03" db="EMBL/GenBank/DDBJ databases">
        <title>Genomic Encyclopedia of Type Strains, Phase IV (KMG-IV): sequencing the most valuable type-strain genomes for metagenomic binning, comparative biology and taxonomic classification.</title>
        <authorList>
            <person name="Goeker M."/>
        </authorList>
    </citation>
    <scope>NUCLEOTIDE SEQUENCE [LARGE SCALE GENOMIC DNA]</scope>
    <source>
        <strain evidence="3 4">DSM 26048</strain>
    </source>
</reference>
<keyword evidence="4" id="KW-1185">Reference proteome</keyword>
<comment type="caution">
    <text evidence="3">The sequence shown here is derived from an EMBL/GenBank/DDBJ whole genome shotgun (WGS) entry which is preliminary data.</text>
</comment>
<dbReference type="Pfam" id="PF08305">
    <property type="entry name" value="NPCBM"/>
    <property type="match status" value="2"/>
</dbReference>
<feature type="compositionally biased region" description="Low complexity" evidence="1">
    <location>
        <begin position="303"/>
        <end position="316"/>
    </location>
</feature>
<sequence>MGNVWLDTLELYNVHTMYGSENRTRVESSGPGSIQELSFSRGFISGPHGKIAIELEVPAARLQTFVFAQGTSGGFEAEITGDGRPLWISDGKITPESQPLYIDVDLFGVSRIELRMSGGEADCDCQALWVEAKLLMDQSTAKASGISMLGELQPAVIRPGYDHFYKDRTPSGTEISVGGNIYQKGICLSGDGDLIYTFNQGKYAQFETYIGIDAGSLQGTACFRVYMDNVSVFVSPQLAIGDEAILVSLPLNGACELRLVNECSQTGVSAVWASPLLKDSLSKIDAQIDAQVNAQDARDVQEGQEAQGAQDTQDTQDIQAKVSAEKTFYEVGNADWHIDLTARGEIVGVHCGQGKLAQFFPATGFTALAGCTAEVTAVVGDATGVSFEKKFHDVVTGAVCYAIESFTPDEGAIRWDLRIRGEGKPWSTAIESVLAWPVTEAGSHFWTAWGDVDLRTQGWRNPLESRPFRDLLLYYGSHYFRGDEPRLGYSPFQPDVFAIPIATVIESSQGIGWSAVLSPQDLTLDMSLRTSAGGEMAFSRVNHRITSSQELHFTMHLVMHEPEWRGGASWIAGKYPAYFEPANRAVHELSGCGAYSMHEGELDVEKLKQMGFSVNWKASLDFPYMGMFLPPVAEETPWSRFNEDGAYSYDGNPEKHRGAYEQASIRKLADYSKQMRELGFHVLSYFNVTEFGQKITGPDNVQLDADDPDLWKSANDYLFGRLADGVLYWPQGFPEREGLIETWGWAVAMDPGGQSYQSFLLEQAQRHVDLLPAADGICIDRLDWLRFYNDREDDGVSWHNGRAVRSLVVSWHHLMEKLGPIMHEQGKVIYCNNHVRRIDLLHHIDGIFGEFEYSGVAANLAAYCGFGKPVVGWIFDESNLLPDPDAFLQRFLHLGMHPMVPFPLNNHSINPGVAWADQQFLDYGPLFNAMKGRIWLLTPGAVEVATSSANWNVFTVKESWLIAVTGGALEQEVRIVLHKPESRWKTEVLTISVIYPGDPTWYPLYTGRCTEGLEVRTPLRRKCALVRVSPVRETQS</sequence>
<feature type="domain" description="Glycosyl hydrolase family 98 putative carbohydrate-binding module" evidence="2">
    <location>
        <begin position="143"/>
        <end position="279"/>
    </location>
</feature>
<dbReference type="SMART" id="SM00776">
    <property type="entry name" value="NPCBM"/>
    <property type="match status" value="1"/>
</dbReference>
<dbReference type="Proteomes" id="UP001519287">
    <property type="component" value="Unassembled WGS sequence"/>
</dbReference>
<dbReference type="SUPFAM" id="SSF49785">
    <property type="entry name" value="Galactose-binding domain-like"/>
    <property type="match status" value="2"/>
</dbReference>
<dbReference type="InterPro" id="IPR038637">
    <property type="entry name" value="NPCBM_sf"/>
</dbReference>
<protein>
    <recommendedName>
        <fullName evidence="2">Glycosyl hydrolase family 98 putative carbohydrate-binding module domain-containing protein</fullName>
    </recommendedName>
</protein>
<dbReference type="InterPro" id="IPR008979">
    <property type="entry name" value="Galactose-bd-like_sf"/>
</dbReference>
<dbReference type="Gene3D" id="2.60.120.1060">
    <property type="entry name" value="NPCBM/NEW2 domain"/>
    <property type="match status" value="2"/>
</dbReference>
<feature type="region of interest" description="Disordered" evidence="1">
    <location>
        <begin position="295"/>
        <end position="317"/>
    </location>
</feature>
<evidence type="ECO:0000313" key="4">
    <source>
        <dbReference type="Proteomes" id="UP001519287"/>
    </source>
</evidence>
<evidence type="ECO:0000256" key="1">
    <source>
        <dbReference type="SAM" id="MobiDB-lite"/>
    </source>
</evidence>
<accession>A0ABS4J415</accession>
<dbReference type="EMBL" id="JAGGLB010000026">
    <property type="protein sequence ID" value="MBP1994545.1"/>
    <property type="molecule type" value="Genomic_DNA"/>
</dbReference>
<name>A0ABS4J415_9BACL</name>
<dbReference type="InterPro" id="IPR013222">
    <property type="entry name" value="Glyco_hyd_98_carb-bd"/>
</dbReference>
<evidence type="ECO:0000313" key="3">
    <source>
        <dbReference type="EMBL" id="MBP1994545.1"/>
    </source>
</evidence>
<gene>
    <name evidence="3" type="ORF">J2Z66_006184</name>
</gene>
<dbReference type="RefSeq" id="WP_209976389.1">
    <property type="nucleotide sequence ID" value="NZ_JAGGLB010000026.1"/>
</dbReference>
<evidence type="ECO:0000259" key="2">
    <source>
        <dbReference type="SMART" id="SM00776"/>
    </source>
</evidence>
<organism evidence="3 4">
    <name type="scientific">Paenibacillus eucommiae</name>
    <dbReference type="NCBI Taxonomy" id="1355755"/>
    <lineage>
        <taxon>Bacteria</taxon>
        <taxon>Bacillati</taxon>
        <taxon>Bacillota</taxon>
        <taxon>Bacilli</taxon>
        <taxon>Bacillales</taxon>
        <taxon>Paenibacillaceae</taxon>
        <taxon>Paenibacillus</taxon>
    </lineage>
</organism>
<proteinExistence type="predicted"/>